<dbReference type="Gene3D" id="3.30.310.50">
    <property type="entry name" value="Alpha-D-phosphohexomutase, C-terminal domain"/>
    <property type="match status" value="1"/>
</dbReference>
<protein>
    <recommendedName>
        <fullName evidence="4">Transcription factor Pcc1</fullName>
    </recommendedName>
</protein>
<reference evidence="2 3" key="1">
    <citation type="journal article" date="2007" name="Nat. Biotechnol.">
        <title>Genome sequence of the lignocellulose-bioconverting and xylose-fermenting yeast Pichia stipitis.</title>
        <authorList>
            <person name="Jeffries T.W."/>
            <person name="Grigoriev I.V."/>
            <person name="Grimwood J."/>
            <person name="Laplaza J.M."/>
            <person name="Aerts A."/>
            <person name="Salamov A."/>
            <person name="Schmutz J."/>
            <person name="Lindquist E."/>
            <person name="Dehal P."/>
            <person name="Shapiro H."/>
            <person name="Jin Y.S."/>
            <person name="Passoth V."/>
            <person name="Richardson P.M."/>
        </authorList>
    </citation>
    <scope>NUCLEOTIDE SEQUENCE [LARGE SCALE GENOMIC DNA]</scope>
    <source>
        <strain evidence="3">ATCC 58785 / CBS 6054 / NBRC 10063 / NRRL Y-11545</strain>
    </source>
</reference>
<name>A3LZP9_PICST</name>
<dbReference type="OrthoDB" id="10025739at2759"/>
<evidence type="ECO:0000313" key="3">
    <source>
        <dbReference type="Proteomes" id="UP000002258"/>
    </source>
</evidence>
<dbReference type="GO" id="GO:0070525">
    <property type="term" value="P:tRNA threonylcarbamoyladenosine metabolic process"/>
    <property type="evidence" value="ECO:0007669"/>
    <property type="project" value="EnsemblFungi"/>
</dbReference>
<dbReference type="GO" id="GO:0000722">
    <property type="term" value="P:telomere maintenance via recombination"/>
    <property type="evidence" value="ECO:0007669"/>
    <property type="project" value="EnsemblFungi"/>
</dbReference>
<proteinExistence type="inferred from homology"/>
<dbReference type="EMBL" id="CP000502">
    <property type="protein sequence ID" value="ABN68581.1"/>
    <property type="molecule type" value="Genomic_DNA"/>
</dbReference>
<comment type="similarity">
    <text evidence="1">Belongs to the CTAG/PCC1 family.</text>
</comment>
<dbReference type="InterPro" id="IPR015419">
    <property type="entry name" value="CTAG/Pcc1"/>
</dbReference>
<dbReference type="RefSeq" id="XP_001386610.1">
    <property type="nucleotide sequence ID" value="XM_001386573.1"/>
</dbReference>
<dbReference type="GO" id="GO:0031490">
    <property type="term" value="F:chromatin DNA binding"/>
    <property type="evidence" value="ECO:0007669"/>
    <property type="project" value="EnsemblFungi"/>
</dbReference>
<dbReference type="GO" id="GO:0000408">
    <property type="term" value="C:EKC/KEOPS complex"/>
    <property type="evidence" value="ECO:0007669"/>
    <property type="project" value="EnsemblFungi"/>
</dbReference>
<dbReference type="PANTHER" id="PTHR31283">
    <property type="entry name" value="EKC/KEOPS COMPLEX SUBUNIT PCC1 FAMILY MEMBER"/>
    <property type="match status" value="1"/>
</dbReference>
<dbReference type="AlphaFoldDB" id="A3LZP9"/>
<dbReference type="PANTHER" id="PTHR31283:SF5">
    <property type="entry name" value="EKC_KEOPS COMPLEX SUBUNIT LAGE3"/>
    <property type="match status" value="1"/>
</dbReference>
<dbReference type="KEGG" id="pic:PICST_33622"/>
<dbReference type="GO" id="GO:0045944">
    <property type="term" value="P:positive regulation of transcription by RNA polymerase II"/>
    <property type="evidence" value="ECO:0007669"/>
    <property type="project" value="EnsemblFungi"/>
</dbReference>
<dbReference type="FunCoup" id="A3LZP9">
    <property type="interactions" value="73"/>
</dbReference>
<gene>
    <name evidence="2" type="ORF">PICST_33622</name>
</gene>
<accession>A3LZP9</accession>
<dbReference type="eggNOG" id="ENOG502S7CS">
    <property type="taxonomic scope" value="Eukaryota"/>
</dbReference>
<evidence type="ECO:0000313" key="2">
    <source>
        <dbReference type="EMBL" id="ABN68581.1"/>
    </source>
</evidence>
<dbReference type="InParanoid" id="A3LZP9"/>
<dbReference type="GO" id="GO:0071444">
    <property type="term" value="P:cellular response to pheromone"/>
    <property type="evidence" value="ECO:0007669"/>
    <property type="project" value="EnsemblFungi"/>
</dbReference>
<keyword evidence="3" id="KW-1185">Reference proteome</keyword>
<evidence type="ECO:0008006" key="4">
    <source>
        <dbReference type="Google" id="ProtNLM"/>
    </source>
</evidence>
<dbReference type="GO" id="GO:0000785">
    <property type="term" value="C:chromatin"/>
    <property type="evidence" value="ECO:0007669"/>
    <property type="project" value="EnsemblFungi"/>
</dbReference>
<sequence>MSQKAGSAKLSSTLSLSVPFENEKQATIACKSLSPDPILKADELVVTYKTEGSSLVLKFEGISDRVIRVAISNFIDNLKTVVECMDEFDGKKDFLFEQY</sequence>
<dbReference type="Proteomes" id="UP000002258">
    <property type="component" value="Chromosome 8"/>
</dbReference>
<dbReference type="OMA" id="KTIIECM"/>
<evidence type="ECO:0000256" key="1">
    <source>
        <dbReference type="ARBA" id="ARBA00007073"/>
    </source>
</evidence>
<dbReference type="Pfam" id="PF09341">
    <property type="entry name" value="Pcc1"/>
    <property type="match status" value="1"/>
</dbReference>
<dbReference type="HOGENOM" id="CLU_113770_5_0_1"/>
<organism evidence="2 3">
    <name type="scientific">Scheffersomyces stipitis (strain ATCC 58785 / CBS 6054 / NBRC 10063 / NRRL Y-11545)</name>
    <name type="common">Yeast</name>
    <name type="synonym">Pichia stipitis</name>
    <dbReference type="NCBI Taxonomy" id="322104"/>
    <lineage>
        <taxon>Eukaryota</taxon>
        <taxon>Fungi</taxon>
        <taxon>Dikarya</taxon>
        <taxon>Ascomycota</taxon>
        <taxon>Saccharomycotina</taxon>
        <taxon>Pichiomycetes</taxon>
        <taxon>Debaryomycetaceae</taxon>
        <taxon>Scheffersomyces</taxon>
    </lineage>
</organism>
<dbReference type="GeneID" id="4841029"/>